<dbReference type="Pfam" id="PF00701">
    <property type="entry name" value="DHDPS"/>
    <property type="match status" value="1"/>
</dbReference>
<dbReference type="AlphaFoldDB" id="M7CMH3"/>
<dbReference type="EMBL" id="KB473856">
    <property type="protein sequence ID" value="EMP42417.1"/>
    <property type="molecule type" value="Genomic_DNA"/>
</dbReference>
<dbReference type="PANTHER" id="PTHR12128">
    <property type="entry name" value="DIHYDRODIPICOLINATE SYNTHASE"/>
    <property type="match status" value="1"/>
</dbReference>
<organism evidence="4 5">
    <name type="scientific">Chelonia mydas</name>
    <name type="common">Green sea-turtle</name>
    <name type="synonym">Chelonia agassizi</name>
    <dbReference type="NCBI Taxonomy" id="8469"/>
    <lineage>
        <taxon>Eukaryota</taxon>
        <taxon>Metazoa</taxon>
        <taxon>Chordata</taxon>
        <taxon>Craniata</taxon>
        <taxon>Vertebrata</taxon>
        <taxon>Euteleostomi</taxon>
        <taxon>Archelosauria</taxon>
        <taxon>Testudinata</taxon>
        <taxon>Testudines</taxon>
        <taxon>Cryptodira</taxon>
        <taxon>Durocryptodira</taxon>
        <taxon>Americhelydia</taxon>
        <taxon>Chelonioidea</taxon>
        <taxon>Cheloniidae</taxon>
        <taxon>Chelonia</taxon>
    </lineage>
</organism>
<dbReference type="GO" id="GO:0008700">
    <property type="term" value="F:(R,S)-4-hydroxy-2-oxoglutarate aldolase activity"/>
    <property type="evidence" value="ECO:0007669"/>
    <property type="project" value="TreeGrafter"/>
</dbReference>
<gene>
    <name evidence="4" type="ORF">UY3_00310</name>
</gene>
<keyword evidence="5" id="KW-1185">Reference proteome</keyword>
<dbReference type="GO" id="GO:0009436">
    <property type="term" value="P:glyoxylate catabolic process"/>
    <property type="evidence" value="ECO:0007669"/>
    <property type="project" value="TreeGrafter"/>
</dbReference>
<sequence length="269" mass="28785">MRPGRLHAHPAGLAPRAGRGPLRTLNPTPRGLLSPIQTLRAPCSGLLPHRVAGIRGPPGFVVQGSSGEWPYLTPQERLAVVSRVRQAVPKDKLLPAGAGCECGRCVADPRGAVQRPALELPLEAVLTLSQHPNIVGLKDSGGDITRLGLIVHKTRTEAFQVLVGSAGFLLAGRGVCACGGVCVLANVLGAQLCQLERLCQEGRWQEAQALQLRLIEPNVAGTRKVWIPAVKQAMEWFGCHGGPCRAPLRPLSEAQLEELHRDFSINGWL</sequence>
<keyword evidence="2" id="KW-0456">Lyase</keyword>
<evidence type="ECO:0000313" key="5">
    <source>
        <dbReference type="Proteomes" id="UP000031443"/>
    </source>
</evidence>
<dbReference type="SMART" id="SM01130">
    <property type="entry name" value="DHDPS"/>
    <property type="match status" value="1"/>
</dbReference>
<dbReference type="GO" id="GO:0008840">
    <property type="term" value="F:4-hydroxy-tetrahydrodipicolinate synthase activity"/>
    <property type="evidence" value="ECO:0007669"/>
    <property type="project" value="TreeGrafter"/>
</dbReference>
<dbReference type="Gene3D" id="3.20.20.70">
    <property type="entry name" value="Aldolase class I"/>
    <property type="match status" value="2"/>
</dbReference>
<feature type="region of interest" description="Disordered" evidence="3">
    <location>
        <begin position="1"/>
        <end position="30"/>
    </location>
</feature>
<evidence type="ECO:0000256" key="3">
    <source>
        <dbReference type="SAM" id="MobiDB-lite"/>
    </source>
</evidence>
<name>M7CMH3_CHEMY</name>
<dbReference type="CDD" id="cd00408">
    <property type="entry name" value="DHDPS-like"/>
    <property type="match status" value="1"/>
</dbReference>
<comment type="subunit">
    <text evidence="1">Homotetramer.</text>
</comment>
<dbReference type="PANTHER" id="PTHR12128:SF66">
    <property type="entry name" value="4-HYDROXY-2-OXOGLUTARATE ALDOLASE, MITOCHONDRIAL"/>
    <property type="match status" value="1"/>
</dbReference>
<protein>
    <submittedName>
        <fullName evidence="4">Putative 4-hydroxy-2-oxoglutarate aldolase</fullName>
    </submittedName>
</protein>
<evidence type="ECO:0000313" key="4">
    <source>
        <dbReference type="EMBL" id="EMP42417.1"/>
    </source>
</evidence>
<reference evidence="5" key="1">
    <citation type="journal article" date="2013" name="Nat. Genet.">
        <title>The draft genomes of soft-shell turtle and green sea turtle yield insights into the development and evolution of the turtle-specific body plan.</title>
        <authorList>
            <person name="Wang Z."/>
            <person name="Pascual-Anaya J."/>
            <person name="Zadissa A."/>
            <person name="Li W."/>
            <person name="Niimura Y."/>
            <person name="Huang Z."/>
            <person name="Li C."/>
            <person name="White S."/>
            <person name="Xiong Z."/>
            <person name="Fang D."/>
            <person name="Wang B."/>
            <person name="Ming Y."/>
            <person name="Chen Y."/>
            <person name="Zheng Y."/>
            <person name="Kuraku S."/>
            <person name="Pignatelli M."/>
            <person name="Herrero J."/>
            <person name="Beal K."/>
            <person name="Nozawa M."/>
            <person name="Li Q."/>
            <person name="Wang J."/>
            <person name="Zhang H."/>
            <person name="Yu L."/>
            <person name="Shigenobu S."/>
            <person name="Wang J."/>
            <person name="Liu J."/>
            <person name="Flicek P."/>
            <person name="Searle S."/>
            <person name="Wang J."/>
            <person name="Kuratani S."/>
            <person name="Yin Y."/>
            <person name="Aken B."/>
            <person name="Zhang G."/>
            <person name="Irie N."/>
        </authorList>
    </citation>
    <scope>NUCLEOTIDE SEQUENCE [LARGE SCALE GENOMIC DNA]</scope>
</reference>
<dbReference type="Proteomes" id="UP000031443">
    <property type="component" value="Unassembled WGS sequence"/>
</dbReference>
<evidence type="ECO:0000256" key="2">
    <source>
        <dbReference type="ARBA" id="ARBA00023239"/>
    </source>
</evidence>
<proteinExistence type="predicted"/>
<evidence type="ECO:0000256" key="1">
    <source>
        <dbReference type="ARBA" id="ARBA00011881"/>
    </source>
</evidence>
<dbReference type="SUPFAM" id="SSF51569">
    <property type="entry name" value="Aldolase"/>
    <property type="match status" value="1"/>
</dbReference>
<dbReference type="InterPro" id="IPR002220">
    <property type="entry name" value="DapA-like"/>
</dbReference>
<dbReference type="InterPro" id="IPR013785">
    <property type="entry name" value="Aldolase_TIM"/>
</dbReference>
<dbReference type="STRING" id="8469.M7CMH3"/>
<accession>M7CMH3</accession>
<dbReference type="GO" id="GO:0005739">
    <property type="term" value="C:mitochondrion"/>
    <property type="evidence" value="ECO:0007669"/>
    <property type="project" value="TreeGrafter"/>
</dbReference>